<evidence type="ECO:0000313" key="8">
    <source>
        <dbReference type="EMBL" id="GEN77217.1"/>
    </source>
</evidence>
<dbReference type="GO" id="GO:0005886">
    <property type="term" value="C:plasma membrane"/>
    <property type="evidence" value="ECO:0007669"/>
    <property type="project" value="TreeGrafter"/>
</dbReference>
<keyword evidence="5 7" id="KW-0472">Membrane</keyword>
<feature type="transmembrane region" description="Helical" evidence="7">
    <location>
        <begin position="404"/>
        <end position="425"/>
    </location>
</feature>
<sequence length="575" mass="62983">MGQLATIDIIIFLIYFVVVAGYGLWIYKKKKSESTGSKDYFLAEGSLTWWAIGASLIASNISAEQFIGMSGEGFFVGVAVAAYEWIAAVALIIIAVWFIPIYLKNKIYTMPQFLETRYNKSVSLIMAVFWLFLYVIVNLTSILYLGALAIDTLLGGEHLHIIMIVLLLMALLIGLGGMKVIGYTDVIQVAVLIIGGFATVYMALQIVDQRINGVAVGNAFAGFNTLMNEAPGHFKLMLDKPTTTTTTLGMPENLQVQKYVVLPGLAMYFAGQWIVNLNYWGCNQYITQRALGADLKTARTGILFAGFLKLFMPIIVMLPGIAAYVLYTKGQLPGFSGVKDGAYSAILTFLPSGLKGLAVAALTAAIVASLAGKVNSISTIFTLDIYKKYLKADATEIQMVRTGRWVIIGAMMVALAFTWTDVLGIGGEGGFTFIQKYTGFISPGVFAMFLLGMFWKRTTGTAALVGVILGFVLAIFFNSFAIGIFGKETWLYTAFTYEKLENGVVHTITEIPFLINMGWSFFITIVVMILISLAGPKVNPKAFAIDSKMFKVDPRTMVLIVVTLLLLTAIYVRFW</sequence>
<evidence type="ECO:0000256" key="3">
    <source>
        <dbReference type="ARBA" id="ARBA00022692"/>
    </source>
</evidence>
<comment type="caution">
    <text evidence="8">The sequence shown here is derived from an EMBL/GenBank/DDBJ whole genome shotgun (WGS) entry which is preliminary data.</text>
</comment>
<feature type="transmembrane region" description="Helical" evidence="7">
    <location>
        <begin position="159"/>
        <end position="177"/>
    </location>
</feature>
<dbReference type="NCBIfam" id="TIGR00813">
    <property type="entry name" value="sss"/>
    <property type="match status" value="1"/>
</dbReference>
<dbReference type="InterPro" id="IPR038377">
    <property type="entry name" value="Na/Glc_symporter_sf"/>
</dbReference>
<comment type="subcellular location">
    <subcellularLocation>
        <location evidence="1">Membrane</location>
        <topology evidence="1">Multi-pass membrane protein</topology>
    </subcellularLocation>
</comment>
<organism evidence="8 9">
    <name type="scientific">Chryseobacterium hagamense</name>
    <dbReference type="NCBI Taxonomy" id="395935"/>
    <lineage>
        <taxon>Bacteria</taxon>
        <taxon>Pseudomonadati</taxon>
        <taxon>Bacteroidota</taxon>
        <taxon>Flavobacteriia</taxon>
        <taxon>Flavobacteriales</taxon>
        <taxon>Weeksellaceae</taxon>
        <taxon>Chryseobacterium group</taxon>
        <taxon>Chryseobacterium</taxon>
    </lineage>
</organism>
<dbReference type="RefSeq" id="WP_146942770.1">
    <property type="nucleotide sequence ID" value="NZ_BJYJ01000019.1"/>
</dbReference>
<reference evidence="8 9" key="1">
    <citation type="submission" date="2019-07" db="EMBL/GenBank/DDBJ databases">
        <title>Whole genome shotgun sequence of Chryseobacterium hagamense NBRC 105253.</title>
        <authorList>
            <person name="Hosoyama A."/>
            <person name="Uohara A."/>
            <person name="Ohji S."/>
            <person name="Ichikawa N."/>
        </authorList>
    </citation>
    <scope>NUCLEOTIDE SEQUENCE [LARGE SCALE GENOMIC DNA]</scope>
    <source>
        <strain evidence="8 9">NBRC 105253</strain>
    </source>
</reference>
<evidence type="ECO:0000256" key="7">
    <source>
        <dbReference type="SAM" id="Phobius"/>
    </source>
</evidence>
<feature type="transmembrane region" description="Helical" evidence="7">
    <location>
        <begin position="437"/>
        <end position="455"/>
    </location>
</feature>
<dbReference type="Pfam" id="PF00474">
    <property type="entry name" value="SSF"/>
    <property type="match status" value="1"/>
</dbReference>
<keyword evidence="9" id="KW-1185">Reference proteome</keyword>
<gene>
    <name evidence="8" type="primary">yidK</name>
    <name evidence="8" type="ORF">CHA01nite_29570</name>
</gene>
<comment type="similarity">
    <text evidence="2 6">Belongs to the sodium:solute symporter (SSF) (TC 2.A.21) family.</text>
</comment>
<proteinExistence type="inferred from homology"/>
<feature type="transmembrane region" description="Helical" evidence="7">
    <location>
        <begin position="74"/>
        <end position="103"/>
    </location>
</feature>
<accession>A0A511YPT8</accession>
<protein>
    <submittedName>
        <fullName evidence="8">Transporter</fullName>
    </submittedName>
</protein>
<feature type="transmembrane region" description="Helical" evidence="7">
    <location>
        <begin position="259"/>
        <end position="280"/>
    </location>
</feature>
<feature type="transmembrane region" description="Helical" evidence="7">
    <location>
        <begin position="47"/>
        <end position="68"/>
    </location>
</feature>
<dbReference type="Proteomes" id="UP000321863">
    <property type="component" value="Unassembled WGS sequence"/>
</dbReference>
<feature type="transmembrane region" description="Helical" evidence="7">
    <location>
        <begin position="189"/>
        <end position="207"/>
    </location>
</feature>
<evidence type="ECO:0000256" key="4">
    <source>
        <dbReference type="ARBA" id="ARBA00022989"/>
    </source>
</evidence>
<dbReference type="PANTHER" id="PTHR11819">
    <property type="entry name" value="SOLUTE CARRIER FAMILY 5"/>
    <property type="match status" value="1"/>
</dbReference>
<dbReference type="PROSITE" id="PS50283">
    <property type="entry name" value="NA_SOLUT_SYMP_3"/>
    <property type="match status" value="1"/>
</dbReference>
<keyword evidence="3 7" id="KW-0812">Transmembrane</keyword>
<feature type="transmembrane region" description="Helical" evidence="7">
    <location>
        <begin position="6"/>
        <end position="27"/>
    </location>
</feature>
<dbReference type="InterPro" id="IPR001734">
    <property type="entry name" value="Na/solute_symporter"/>
</dbReference>
<evidence type="ECO:0000256" key="5">
    <source>
        <dbReference type="ARBA" id="ARBA00023136"/>
    </source>
</evidence>
<dbReference type="PANTHER" id="PTHR11819:SF195">
    <property type="entry name" value="SODIUM_GLUCOSE COTRANSPORTER 4"/>
    <property type="match status" value="1"/>
</dbReference>
<evidence type="ECO:0000256" key="2">
    <source>
        <dbReference type="ARBA" id="ARBA00006434"/>
    </source>
</evidence>
<keyword evidence="4 7" id="KW-1133">Transmembrane helix</keyword>
<dbReference type="EMBL" id="BJYJ01000019">
    <property type="protein sequence ID" value="GEN77217.1"/>
    <property type="molecule type" value="Genomic_DNA"/>
</dbReference>
<dbReference type="OrthoDB" id="9814523at2"/>
<dbReference type="AlphaFoldDB" id="A0A511YPT8"/>
<feature type="transmembrane region" description="Helical" evidence="7">
    <location>
        <begin position="556"/>
        <end position="574"/>
    </location>
</feature>
<dbReference type="Gene3D" id="1.20.1730.10">
    <property type="entry name" value="Sodium/glucose cotransporter"/>
    <property type="match status" value="1"/>
</dbReference>
<dbReference type="GO" id="GO:0005412">
    <property type="term" value="F:D-glucose:sodium symporter activity"/>
    <property type="evidence" value="ECO:0007669"/>
    <property type="project" value="TreeGrafter"/>
</dbReference>
<feature type="transmembrane region" description="Helical" evidence="7">
    <location>
        <begin position="124"/>
        <end position="147"/>
    </location>
</feature>
<name>A0A511YPT8_9FLAO</name>
<feature type="transmembrane region" description="Helical" evidence="7">
    <location>
        <begin position="462"/>
        <end position="485"/>
    </location>
</feature>
<feature type="transmembrane region" description="Helical" evidence="7">
    <location>
        <begin position="301"/>
        <end position="327"/>
    </location>
</feature>
<evidence type="ECO:0000256" key="1">
    <source>
        <dbReference type="ARBA" id="ARBA00004141"/>
    </source>
</evidence>
<feature type="transmembrane region" description="Helical" evidence="7">
    <location>
        <begin position="513"/>
        <end position="535"/>
    </location>
</feature>
<evidence type="ECO:0000313" key="9">
    <source>
        <dbReference type="Proteomes" id="UP000321863"/>
    </source>
</evidence>
<evidence type="ECO:0000256" key="6">
    <source>
        <dbReference type="RuleBase" id="RU362091"/>
    </source>
</evidence>